<feature type="transmembrane region" description="Helical" evidence="1">
    <location>
        <begin position="131"/>
        <end position="149"/>
    </location>
</feature>
<dbReference type="EMBL" id="MBTF01000034">
    <property type="protein sequence ID" value="OOQ58327.1"/>
    <property type="molecule type" value="Genomic_DNA"/>
</dbReference>
<sequence length="167" mass="18988">MVMVLLLLGIFYQDIRSRAVYWVFFPLLALAFVLQRLLVGQTPQMVAFESAFPAAFLLIQLLVLSIYFSLKQKRFVNITESLLGPGDILFLFCLCLYFPAINFIAFYIVSLFAIIAGWLTISHIRQQKGTIPLAGLQAAFVLLLIGFGINPANENWFYTFIKPYYAV</sequence>
<protein>
    <recommendedName>
        <fullName evidence="4">Prepilin type IV endopeptidase peptidase domain-containing protein</fullName>
    </recommendedName>
</protein>
<dbReference type="STRING" id="1792845.BC343_11885"/>
<reference evidence="2 3" key="1">
    <citation type="submission" date="2016-07" db="EMBL/GenBank/DDBJ databases">
        <title>Genomic analysis of zinc-resistant bacterium Mucilaginibacter pedocola TBZ30.</title>
        <authorList>
            <person name="Huang J."/>
            <person name="Tang J."/>
        </authorList>
    </citation>
    <scope>NUCLEOTIDE SEQUENCE [LARGE SCALE GENOMIC DNA]</scope>
    <source>
        <strain evidence="2 3">TBZ30</strain>
    </source>
</reference>
<keyword evidence="1" id="KW-0812">Transmembrane</keyword>
<keyword evidence="3" id="KW-1185">Reference proteome</keyword>
<dbReference type="AlphaFoldDB" id="A0A1S9PBZ5"/>
<evidence type="ECO:0000256" key="1">
    <source>
        <dbReference type="SAM" id="Phobius"/>
    </source>
</evidence>
<feature type="transmembrane region" description="Helical" evidence="1">
    <location>
        <begin position="20"/>
        <end position="39"/>
    </location>
</feature>
<evidence type="ECO:0008006" key="4">
    <source>
        <dbReference type="Google" id="ProtNLM"/>
    </source>
</evidence>
<keyword evidence="1" id="KW-0472">Membrane</keyword>
<feature type="transmembrane region" description="Helical" evidence="1">
    <location>
        <begin position="88"/>
        <end position="119"/>
    </location>
</feature>
<gene>
    <name evidence="2" type="ORF">BC343_11885</name>
</gene>
<dbReference type="Proteomes" id="UP000189739">
    <property type="component" value="Unassembled WGS sequence"/>
</dbReference>
<comment type="caution">
    <text evidence="2">The sequence shown here is derived from an EMBL/GenBank/DDBJ whole genome shotgun (WGS) entry which is preliminary data.</text>
</comment>
<accession>A0A1S9PBZ5</accession>
<evidence type="ECO:0000313" key="2">
    <source>
        <dbReference type="EMBL" id="OOQ58327.1"/>
    </source>
</evidence>
<name>A0A1S9PBZ5_9SPHI</name>
<proteinExistence type="predicted"/>
<organism evidence="2 3">
    <name type="scientific">Mucilaginibacter pedocola</name>
    <dbReference type="NCBI Taxonomy" id="1792845"/>
    <lineage>
        <taxon>Bacteria</taxon>
        <taxon>Pseudomonadati</taxon>
        <taxon>Bacteroidota</taxon>
        <taxon>Sphingobacteriia</taxon>
        <taxon>Sphingobacteriales</taxon>
        <taxon>Sphingobacteriaceae</taxon>
        <taxon>Mucilaginibacter</taxon>
    </lineage>
</organism>
<keyword evidence="1" id="KW-1133">Transmembrane helix</keyword>
<evidence type="ECO:0000313" key="3">
    <source>
        <dbReference type="Proteomes" id="UP000189739"/>
    </source>
</evidence>
<feature type="transmembrane region" description="Helical" evidence="1">
    <location>
        <begin position="51"/>
        <end position="68"/>
    </location>
</feature>